<protein>
    <submittedName>
        <fullName evidence="2">Uncharacterized protein</fullName>
    </submittedName>
</protein>
<keyword evidence="3" id="KW-1185">Reference proteome</keyword>
<feature type="transmembrane region" description="Helical" evidence="1">
    <location>
        <begin position="36"/>
        <end position="55"/>
    </location>
</feature>
<dbReference type="Proteomes" id="UP000304941">
    <property type="component" value="Unassembled WGS sequence"/>
</dbReference>
<feature type="transmembrane region" description="Helical" evidence="1">
    <location>
        <begin position="6"/>
        <end position="24"/>
    </location>
</feature>
<keyword evidence="1" id="KW-1133">Transmembrane helix</keyword>
<sequence length="104" mass="11421">MDGLQKLQIIVGAATVIGVVIALANSPDHGRRRLLGWAKVAMVLALLVFNLWSISDFLSATTAPSRWEIFGLSISIIGVMIMGSLLIWEYVEYKFSKKVSNQPS</sequence>
<proteinExistence type="predicted"/>
<evidence type="ECO:0000313" key="3">
    <source>
        <dbReference type="Proteomes" id="UP000304941"/>
    </source>
</evidence>
<organism evidence="2 3">
    <name type="scientific">Pseudomonas edaphica</name>
    <dbReference type="NCBI Taxonomy" id="2006980"/>
    <lineage>
        <taxon>Bacteria</taxon>
        <taxon>Pseudomonadati</taxon>
        <taxon>Pseudomonadota</taxon>
        <taxon>Gammaproteobacteria</taxon>
        <taxon>Pseudomonadales</taxon>
        <taxon>Pseudomonadaceae</taxon>
        <taxon>Pseudomonas</taxon>
    </lineage>
</organism>
<reference evidence="2 3" key="1">
    <citation type="submission" date="2019-05" db="EMBL/GenBank/DDBJ databases">
        <title>Pseudomonas edaphica sp. nov., isolated from rhizospheric soil of Cistus ladanifer L. in Spain.</title>
        <authorList>
            <person name="Peix A."/>
        </authorList>
    </citation>
    <scope>NUCLEOTIDE SEQUENCE [LARGE SCALE GENOMIC DNA]</scope>
    <source>
        <strain evidence="2 3">RD25</strain>
    </source>
</reference>
<dbReference type="RefSeq" id="WP_138449963.1">
    <property type="nucleotide sequence ID" value="NZ_VBVZ01000057.1"/>
</dbReference>
<evidence type="ECO:0000313" key="2">
    <source>
        <dbReference type="EMBL" id="TLG92967.1"/>
    </source>
</evidence>
<name>A0ABY2U985_9PSED</name>
<keyword evidence="1" id="KW-0472">Membrane</keyword>
<comment type="caution">
    <text evidence="2">The sequence shown here is derived from an EMBL/GenBank/DDBJ whole genome shotgun (WGS) entry which is preliminary data.</text>
</comment>
<feature type="transmembrane region" description="Helical" evidence="1">
    <location>
        <begin position="67"/>
        <end position="88"/>
    </location>
</feature>
<gene>
    <name evidence="2" type="ORF">FEM54_05975</name>
</gene>
<evidence type="ECO:0000256" key="1">
    <source>
        <dbReference type="SAM" id="Phobius"/>
    </source>
</evidence>
<accession>A0ABY2U985</accession>
<dbReference type="EMBL" id="VBVZ01000057">
    <property type="protein sequence ID" value="TLG92967.1"/>
    <property type="molecule type" value="Genomic_DNA"/>
</dbReference>
<keyword evidence="1" id="KW-0812">Transmembrane</keyword>